<gene>
    <name evidence="2" type="ORF">P8X34_11920</name>
</gene>
<evidence type="ECO:0000313" key="2">
    <source>
        <dbReference type="EMBL" id="MFA4805434.1"/>
    </source>
</evidence>
<protein>
    <submittedName>
        <fullName evidence="2">Uncharacterized protein</fullName>
    </submittedName>
</protein>
<dbReference type="Proteomes" id="UP001571980">
    <property type="component" value="Unassembled WGS sequence"/>
</dbReference>
<name>A0ABV4T9W9_9EURY</name>
<reference evidence="2 3" key="1">
    <citation type="submission" date="2023-03" db="EMBL/GenBank/DDBJ databases">
        <title>Speciation in Pyrococcus: adaptation to high temperature as a mechanism.</title>
        <authorList>
            <person name="Gu J."/>
        </authorList>
    </citation>
    <scope>NUCLEOTIDE SEQUENCE [LARGE SCALE GENOMIC DNA]</scope>
    <source>
        <strain evidence="2 3">LMOA34</strain>
    </source>
</reference>
<feature type="transmembrane region" description="Helical" evidence="1">
    <location>
        <begin position="7"/>
        <end position="29"/>
    </location>
</feature>
<keyword evidence="1" id="KW-1133">Transmembrane helix</keyword>
<keyword evidence="3" id="KW-1185">Reference proteome</keyword>
<proteinExistence type="predicted"/>
<sequence>MASVEPWIIISLLNKILNFFAKIFSVIILKGLVEKYLPPYGSSYTGLLLLGILAVAIFLLITRK</sequence>
<feature type="transmembrane region" description="Helical" evidence="1">
    <location>
        <begin position="41"/>
        <end position="61"/>
    </location>
</feature>
<organism evidence="2 3">
    <name type="scientific">Pyrococcus kukulkanii</name>
    <dbReference type="NCBI Taxonomy" id="1609559"/>
    <lineage>
        <taxon>Archaea</taxon>
        <taxon>Methanobacteriati</taxon>
        <taxon>Methanobacteriota</taxon>
        <taxon>Thermococci</taxon>
        <taxon>Thermococcales</taxon>
        <taxon>Thermococcaceae</taxon>
        <taxon>Pyrococcus</taxon>
    </lineage>
</organism>
<keyword evidence="1" id="KW-0472">Membrane</keyword>
<evidence type="ECO:0000256" key="1">
    <source>
        <dbReference type="SAM" id="Phobius"/>
    </source>
</evidence>
<dbReference type="RefSeq" id="WP_372825037.1">
    <property type="nucleotide sequence ID" value="NZ_JARRIF010000002.1"/>
</dbReference>
<dbReference type="EMBL" id="JARRIG010000009">
    <property type="protein sequence ID" value="MFA4805434.1"/>
    <property type="molecule type" value="Genomic_DNA"/>
</dbReference>
<evidence type="ECO:0000313" key="3">
    <source>
        <dbReference type="Proteomes" id="UP001571980"/>
    </source>
</evidence>
<accession>A0ABV4T9W9</accession>
<comment type="caution">
    <text evidence="2">The sequence shown here is derived from an EMBL/GenBank/DDBJ whole genome shotgun (WGS) entry which is preliminary data.</text>
</comment>
<keyword evidence="1" id="KW-0812">Transmembrane</keyword>